<evidence type="ECO:0000256" key="1">
    <source>
        <dbReference type="ARBA" id="ARBA00022722"/>
    </source>
</evidence>
<dbReference type="Proteomes" id="UP001212996">
    <property type="component" value="Unassembled WGS sequence"/>
</dbReference>
<dbReference type="SUPFAM" id="SSF53098">
    <property type="entry name" value="Ribonuclease H-like"/>
    <property type="match status" value="1"/>
</dbReference>
<proteinExistence type="predicted"/>
<dbReference type="InterPro" id="IPR013520">
    <property type="entry name" value="Ribonucl_H"/>
</dbReference>
<dbReference type="AlphaFoldDB" id="A0AAW6BQR6"/>
<dbReference type="Pfam" id="PF00929">
    <property type="entry name" value="RNase_T"/>
    <property type="match status" value="1"/>
</dbReference>
<accession>A0AAW6BQR6</accession>
<dbReference type="CDD" id="cd06127">
    <property type="entry name" value="DEDDh"/>
    <property type="match status" value="1"/>
</dbReference>
<dbReference type="EMBL" id="JAQMFO010000080">
    <property type="protein sequence ID" value="MDB6375091.1"/>
    <property type="molecule type" value="Genomic_DNA"/>
</dbReference>
<dbReference type="GO" id="GO:0006259">
    <property type="term" value="P:DNA metabolic process"/>
    <property type="evidence" value="ECO:0007669"/>
    <property type="project" value="UniProtKB-ARBA"/>
</dbReference>
<keyword evidence="3 5" id="KW-0269">Exonuclease</keyword>
<organism evidence="5 6">
    <name type="scientific">Photorhabdus bodei</name>
    <dbReference type="NCBI Taxonomy" id="2029681"/>
    <lineage>
        <taxon>Bacteria</taxon>
        <taxon>Pseudomonadati</taxon>
        <taxon>Pseudomonadota</taxon>
        <taxon>Gammaproteobacteria</taxon>
        <taxon>Enterobacterales</taxon>
        <taxon>Morganellaceae</taxon>
        <taxon>Photorhabdus</taxon>
    </lineage>
</organism>
<protein>
    <submittedName>
        <fullName evidence="5">3'-5' exonuclease</fullName>
    </submittedName>
</protein>
<evidence type="ECO:0000256" key="2">
    <source>
        <dbReference type="ARBA" id="ARBA00022801"/>
    </source>
</evidence>
<reference evidence="5" key="1">
    <citation type="submission" date="2023-01" db="EMBL/GenBank/DDBJ databases">
        <title>Genome sequencing of Photorhabdus bodei 09-20.</title>
        <authorList>
            <person name="Kalindamar S."/>
            <person name="Kumru S."/>
        </authorList>
    </citation>
    <scope>NUCLEOTIDE SEQUENCE</scope>
    <source>
        <strain evidence="5">09-20</strain>
    </source>
</reference>
<name>A0AAW6BQR6_9GAMM</name>
<dbReference type="RefSeq" id="WP_271868088.1">
    <property type="nucleotide sequence ID" value="NZ_JAQMFO010000080.1"/>
</dbReference>
<dbReference type="Gene3D" id="3.30.420.10">
    <property type="entry name" value="Ribonuclease H-like superfamily/Ribonuclease H"/>
    <property type="match status" value="1"/>
</dbReference>
<dbReference type="PANTHER" id="PTHR30231:SF4">
    <property type="entry name" value="PROTEIN NEN2"/>
    <property type="match status" value="1"/>
</dbReference>
<dbReference type="InterPro" id="IPR036397">
    <property type="entry name" value="RNaseH_sf"/>
</dbReference>
<gene>
    <name evidence="5" type="ORF">PH362_25225</name>
</gene>
<dbReference type="PANTHER" id="PTHR30231">
    <property type="entry name" value="DNA POLYMERASE III SUBUNIT EPSILON"/>
    <property type="match status" value="1"/>
</dbReference>
<keyword evidence="2" id="KW-0378">Hydrolase</keyword>
<evidence type="ECO:0000313" key="6">
    <source>
        <dbReference type="Proteomes" id="UP001212996"/>
    </source>
</evidence>
<feature type="domain" description="Exonuclease" evidence="4">
    <location>
        <begin position="1"/>
        <end position="167"/>
    </location>
</feature>
<evidence type="ECO:0000259" key="4">
    <source>
        <dbReference type="SMART" id="SM00479"/>
    </source>
</evidence>
<sequence length="372" mass="43371">MTVYLDTETTGLNAGYDELLEIAIVDSLGVPLLNTLLKPLVFTEWQEAQNIHGITPMMVANAPTFSDIFSKIEAVVKDQDVVIYNADFDTAFLGSLLASAKSVKCCMLAWAKHVGEWSEYHGNYRWHKLVDAAETVYFKWTGEAHRALPDALACRAVWLYLTDTHERQRVDLITREKEIEREANFALADIAFKQKLAFDRRSKFMTKFIEHWFLGRYGIKKHWANDYGYRHELREHELVMVFFGKSLKMLKLEEQFDTIYTEKKAIPNNLKPASFFSSEKWFQNELIPSAAYVGKKCGWKLYNISENERIRDLYPLRCAVPTPAQDEALLNRTQLKKQGYSDQEIIKLTPVVERQNYFNLKWYYLYQVPKTL</sequence>
<comment type="caution">
    <text evidence="5">The sequence shown here is derived from an EMBL/GenBank/DDBJ whole genome shotgun (WGS) entry which is preliminary data.</text>
</comment>
<evidence type="ECO:0000313" key="5">
    <source>
        <dbReference type="EMBL" id="MDB6375091.1"/>
    </source>
</evidence>
<dbReference type="SMART" id="SM00479">
    <property type="entry name" value="EXOIII"/>
    <property type="match status" value="1"/>
</dbReference>
<keyword evidence="1" id="KW-0540">Nuclease</keyword>
<dbReference type="GO" id="GO:0008408">
    <property type="term" value="F:3'-5' exonuclease activity"/>
    <property type="evidence" value="ECO:0007669"/>
    <property type="project" value="TreeGrafter"/>
</dbReference>
<evidence type="ECO:0000256" key="3">
    <source>
        <dbReference type="ARBA" id="ARBA00022839"/>
    </source>
</evidence>
<dbReference type="InterPro" id="IPR012337">
    <property type="entry name" value="RNaseH-like_sf"/>
</dbReference>
<dbReference type="GO" id="GO:0003676">
    <property type="term" value="F:nucleic acid binding"/>
    <property type="evidence" value="ECO:0007669"/>
    <property type="project" value="InterPro"/>
</dbReference>